<keyword evidence="2 4" id="KW-0456">Lyase</keyword>
<dbReference type="SMART" id="SM01130">
    <property type="entry name" value="DHDPS"/>
    <property type="match status" value="1"/>
</dbReference>
<feature type="active site" description="Proton donor/acceptor" evidence="5">
    <location>
        <position position="134"/>
    </location>
</feature>
<protein>
    <recommendedName>
        <fullName evidence="9">4-hydroxy-tetrahydrodipicolinate synthase</fullName>
    </recommendedName>
</protein>
<evidence type="ECO:0000256" key="6">
    <source>
        <dbReference type="PIRSR" id="PIRSR001365-2"/>
    </source>
</evidence>
<sequence>MIHGVIPAVLTPFTASGELNEKALRNYVDFLIEKGVHGLFPLGTNGSGPLMSLEDRKKAISIIVEVTNKRVPVIVHTGGISTEETIELTEYAANVGANAAAVVAPWYFPHDDISLELHFTAVATAVPSFPIYLYNIPGNAKNDLKPKLVKKLADKLSNIKGIKDSSKDLARLQDYIAVLGEGYDVVVGTDALVYPALAMGATGVVSAVGNCFPEVMVELYDAYVSGDLEKAKELQYRANKVRDVLKLGSYITPYYEALKLQGIDAGEVKLPLRPLTDTEKETLRKGLVNLNLL</sequence>
<keyword evidence="3" id="KW-0704">Schiff base</keyword>
<gene>
    <name evidence="7" type="ORF">BKP37_03165</name>
</gene>
<dbReference type="InterPro" id="IPR013785">
    <property type="entry name" value="Aldolase_TIM"/>
</dbReference>
<dbReference type="OrthoDB" id="9771791at2"/>
<feature type="binding site" evidence="6">
    <location>
        <position position="205"/>
    </location>
    <ligand>
        <name>pyruvate</name>
        <dbReference type="ChEBI" id="CHEBI:15361"/>
    </ligand>
</feature>
<evidence type="ECO:0000256" key="4">
    <source>
        <dbReference type="PIRNR" id="PIRNR001365"/>
    </source>
</evidence>
<reference evidence="7 8" key="1">
    <citation type="submission" date="2016-10" db="EMBL/GenBank/DDBJ databases">
        <title>Draft genome sequences of four alkaliphilic bacteria belonging to the Anaerobacillus genus.</title>
        <authorList>
            <person name="Bassil N.M."/>
            <person name="Lloyd J.R."/>
        </authorList>
    </citation>
    <scope>NUCLEOTIDE SEQUENCE [LARGE SCALE GENOMIC DNA]</scope>
    <source>
        <strain evidence="7 8">DSM 18345</strain>
    </source>
</reference>
<dbReference type="Proteomes" id="UP000179524">
    <property type="component" value="Unassembled WGS sequence"/>
</dbReference>
<evidence type="ECO:0000313" key="7">
    <source>
        <dbReference type="EMBL" id="OIJ17506.1"/>
    </source>
</evidence>
<dbReference type="PROSITE" id="PS00666">
    <property type="entry name" value="DHDPS_2"/>
    <property type="match status" value="1"/>
</dbReference>
<dbReference type="RefSeq" id="WP_071308232.1">
    <property type="nucleotide sequence ID" value="NZ_MLQR01000001.1"/>
</dbReference>
<dbReference type="GO" id="GO:0008840">
    <property type="term" value="F:4-hydroxy-tetrahydrodipicolinate synthase activity"/>
    <property type="evidence" value="ECO:0007669"/>
    <property type="project" value="TreeGrafter"/>
</dbReference>
<dbReference type="EMBL" id="MLQR01000001">
    <property type="protein sequence ID" value="OIJ17506.1"/>
    <property type="molecule type" value="Genomic_DNA"/>
</dbReference>
<keyword evidence="8" id="KW-1185">Reference proteome</keyword>
<evidence type="ECO:0000256" key="1">
    <source>
        <dbReference type="ARBA" id="ARBA00007592"/>
    </source>
</evidence>
<dbReference type="PIRSF" id="PIRSF001365">
    <property type="entry name" value="DHDPS"/>
    <property type="match status" value="1"/>
</dbReference>
<dbReference type="GO" id="GO:0044281">
    <property type="term" value="P:small molecule metabolic process"/>
    <property type="evidence" value="ECO:0007669"/>
    <property type="project" value="UniProtKB-ARBA"/>
</dbReference>
<evidence type="ECO:0000256" key="2">
    <source>
        <dbReference type="ARBA" id="ARBA00023239"/>
    </source>
</evidence>
<dbReference type="PANTHER" id="PTHR12128">
    <property type="entry name" value="DIHYDRODIPICOLINATE SYNTHASE"/>
    <property type="match status" value="1"/>
</dbReference>
<comment type="similarity">
    <text evidence="1 4">Belongs to the DapA family.</text>
</comment>
<evidence type="ECO:0000256" key="3">
    <source>
        <dbReference type="ARBA" id="ARBA00023270"/>
    </source>
</evidence>
<dbReference type="Pfam" id="PF00701">
    <property type="entry name" value="DHDPS"/>
    <property type="match status" value="1"/>
</dbReference>
<proteinExistence type="inferred from homology"/>
<dbReference type="InterPro" id="IPR002220">
    <property type="entry name" value="DapA-like"/>
</dbReference>
<dbReference type="InterPro" id="IPR020625">
    <property type="entry name" value="Schiff_base-form_aldolases_AS"/>
</dbReference>
<accession>A0A1S2LYS7</accession>
<dbReference type="AlphaFoldDB" id="A0A1S2LYS7"/>
<evidence type="ECO:0000256" key="5">
    <source>
        <dbReference type="PIRSR" id="PIRSR001365-1"/>
    </source>
</evidence>
<feature type="active site" description="Schiff-base intermediate with substrate" evidence="5">
    <location>
        <position position="163"/>
    </location>
</feature>
<dbReference type="CDD" id="cd00408">
    <property type="entry name" value="DHDPS-like"/>
    <property type="match status" value="1"/>
</dbReference>
<evidence type="ECO:0008006" key="9">
    <source>
        <dbReference type="Google" id="ProtNLM"/>
    </source>
</evidence>
<dbReference type="PANTHER" id="PTHR12128:SF66">
    <property type="entry name" value="4-HYDROXY-2-OXOGLUTARATE ALDOLASE, MITOCHONDRIAL"/>
    <property type="match status" value="1"/>
</dbReference>
<dbReference type="PRINTS" id="PR00146">
    <property type="entry name" value="DHPICSNTHASE"/>
</dbReference>
<organism evidence="7 8">
    <name type="scientific">Anaerobacillus alkalilacustris</name>
    <dbReference type="NCBI Taxonomy" id="393763"/>
    <lineage>
        <taxon>Bacteria</taxon>
        <taxon>Bacillati</taxon>
        <taxon>Bacillota</taxon>
        <taxon>Bacilli</taxon>
        <taxon>Bacillales</taxon>
        <taxon>Bacillaceae</taxon>
        <taxon>Anaerobacillus</taxon>
    </lineage>
</organism>
<dbReference type="Gene3D" id="3.20.20.70">
    <property type="entry name" value="Aldolase class I"/>
    <property type="match status" value="1"/>
</dbReference>
<name>A0A1S2LYS7_9BACI</name>
<dbReference type="SUPFAM" id="SSF51569">
    <property type="entry name" value="Aldolase"/>
    <property type="match status" value="1"/>
</dbReference>
<evidence type="ECO:0000313" key="8">
    <source>
        <dbReference type="Proteomes" id="UP000179524"/>
    </source>
</evidence>
<comment type="caution">
    <text evidence="7">The sequence shown here is derived from an EMBL/GenBank/DDBJ whole genome shotgun (WGS) entry which is preliminary data.</text>
</comment>